<dbReference type="AlphaFoldDB" id="A0A101M475"/>
<name>A0A101M475_PICGL</name>
<proteinExistence type="predicted"/>
<sequence>MENPYLETFPPLNTIPKLEGFPPPKGILRLGNPRDGIFVLANGIPTEMFLPDKGILIEGLAPPTDTPMKVLVPLVDSLGLARLDPPVPDDPSTFTIPN</sequence>
<geneLocation type="mitochondrion" evidence="1"/>
<keyword evidence="1" id="KW-0496">Mitochondrion</keyword>
<dbReference type="EMBL" id="LKAM01000001">
    <property type="protein sequence ID" value="KUM50597.1"/>
    <property type="molecule type" value="Genomic_DNA"/>
</dbReference>
<gene>
    <name evidence="1" type="ORF">ABT39_MTgene441</name>
</gene>
<comment type="caution">
    <text evidence="1">The sequence shown here is derived from an EMBL/GenBank/DDBJ whole genome shotgun (WGS) entry which is preliminary data.</text>
</comment>
<accession>A0A101M475</accession>
<organism evidence="1">
    <name type="scientific">Picea glauca</name>
    <name type="common">White spruce</name>
    <name type="synonym">Pinus glauca</name>
    <dbReference type="NCBI Taxonomy" id="3330"/>
    <lineage>
        <taxon>Eukaryota</taxon>
        <taxon>Viridiplantae</taxon>
        <taxon>Streptophyta</taxon>
        <taxon>Embryophyta</taxon>
        <taxon>Tracheophyta</taxon>
        <taxon>Spermatophyta</taxon>
        <taxon>Pinopsida</taxon>
        <taxon>Pinidae</taxon>
        <taxon>Conifers I</taxon>
        <taxon>Pinales</taxon>
        <taxon>Pinaceae</taxon>
        <taxon>Picea</taxon>
    </lineage>
</organism>
<reference evidence="1" key="1">
    <citation type="journal article" date="2015" name="Genome Biol. Evol.">
        <title>Organellar Genomes of White Spruce (Picea glauca): Assembly and Annotation.</title>
        <authorList>
            <person name="Jackman S.D."/>
            <person name="Warren R.L."/>
            <person name="Gibb E.A."/>
            <person name="Vandervalk B.P."/>
            <person name="Mohamadi H."/>
            <person name="Chu J."/>
            <person name="Raymond A."/>
            <person name="Pleasance S."/>
            <person name="Coope R."/>
            <person name="Wildung M.R."/>
            <person name="Ritland C.E."/>
            <person name="Bousquet J."/>
            <person name="Jones S.J."/>
            <person name="Bohlmann J."/>
            <person name="Birol I."/>
        </authorList>
    </citation>
    <scope>NUCLEOTIDE SEQUENCE [LARGE SCALE GENOMIC DNA]</scope>
    <source>
        <tissue evidence="1">Flushing bud</tissue>
    </source>
</reference>
<evidence type="ECO:0000313" key="1">
    <source>
        <dbReference type="EMBL" id="KUM50597.1"/>
    </source>
</evidence>
<protein>
    <submittedName>
        <fullName evidence="1">Uncharacterized protein</fullName>
    </submittedName>
</protein>